<evidence type="ECO:0000256" key="3">
    <source>
        <dbReference type="SAM" id="SignalP"/>
    </source>
</evidence>
<dbReference type="Proteomes" id="UP000290407">
    <property type="component" value="Unassembled WGS sequence"/>
</dbReference>
<feature type="transmembrane region" description="Helical" evidence="2">
    <location>
        <begin position="76"/>
        <end position="96"/>
    </location>
</feature>
<accession>A0A4Q2UIG0</accession>
<evidence type="ECO:0000313" key="4">
    <source>
        <dbReference type="EMBL" id="RYC67291.1"/>
    </source>
</evidence>
<keyword evidence="3" id="KW-0732">Signal</keyword>
<organism evidence="4 5">
    <name type="scientific">Spirosoma sordidisoli</name>
    <dbReference type="NCBI Taxonomy" id="2502893"/>
    <lineage>
        <taxon>Bacteria</taxon>
        <taxon>Pseudomonadati</taxon>
        <taxon>Bacteroidota</taxon>
        <taxon>Cytophagia</taxon>
        <taxon>Cytophagales</taxon>
        <taxon>Cytophagaceae</taxon>
        <taxon>Spirosoma</taxon>
    </lineage>
</organism>
<gene>
    <name evidence="4" type="ORF">EQG79_24555</name>
</gene>
<keyword evidence="5" id="KW-1185">Reference proteome</keyword>
<reference evidence="4 5" key="1">
    <citation type="submission" date="2019-01" db="EMBL/GenBank/DDBJ databases">
        <title>Spirosoma flava sp. nov., a propanil-degrading bacterium isolated from herbicide-contaminated soil.</title>
        <authorList>
            <person name="Zhang L."/>
            <person name="Jiang J.-D."/>
        </authorList>
    </citation>
    <scope>NUCLEOTIDE SEQUENCE [LARGE SCALE GENOMIC DNA]</scope>
    <source>
        <strain evidence="4 5">TY50</strain>
    </source>
</reference>
<evidence type="ECO:0000256" key="2">
    <source>
        <dbReference type="SAM" id="Phobius"/>
    </source>
</evidence>
<keyword evidence="2" id="KW-0812">Transmembrane</keyword>
<name>A0A4Q2UIG0_9BACT</name>
<dbReference type="AlphaFoldDB" id="A0A4Q2UIG0"/>
<feature type="signal peptide" evidence="3">
    <location>
        <begin position="1"/>
        <end position="24"/>
    </location>
</feature>
<feature type="chain" id="PRO_5020487687" description="DUF4386 family protein" evidence="3">
    <location>
        <begin position="25"/>
        <end position="151"/>
    </location>
</feature>
<evidence type="ECO:0000313" key="5">
    <source>
        <dbReference type="Proteomes" id="UP000290407"/>
    </source>
</evidence>
<keyword evidence="2" id="KW-0472">Membrane</keyword>
<protein>
    <recommendedName>
        <fullName evidence="6">DUF4386 family protein</fullName>
    </recommendedName>
</protein>
<dbReference type="RefSeq" id="WP_077924276.1">
    <property type="nucleotide sequence ID" value="NZ_SBLB01000008.1"/>
</dbReference>
<feature type="transmembrane region" description="Helical" evidence="2">
    <location>
        <begin position="103"/>
        <end position="123"/>
    </location>
</feature>
<comment type="caution">
    <text evidence="4">The sequence shown here is derived from an EMBL/GenBank/DDBJ whole genome shotgun (WGS) entry which is preliminary data.</text>
</comment>
<dbReference type="EMBL" id="SBLB01000008">
    <property type="protein sequence ID" value="RYC67291.1"/>
    <property type="molecule type" value="Genomic_DNA"/>
</dbReference>
<sequence>MRSQFLTLLCVLTFLSCAWGLVDAVVSFAQTDAVSETPLIERTLTPEEKKNEPKQYFEDRSSGDAPMPGDPDQIRALSVAQFAYSLLTLLGAVLMFNLRRIGFWVYLAGVLVGIVAPVALAGFGALNTSFGVFFSLLFAGLYWLNIKDLHP</sequence>
<evidence type="ECO:0000256" key="1">
    <source>
        <dbReference type="SAM" id="MobiDB-lite"/>
    </source>
</evidence>
<feature type="transmembrane region" description="Helical" evidence="2">
    <location>
        <begin position="129"/>
        <end position="146"/>
    </location>
</feature>
<proteinExistence type="predicted"/>
<feature type="compositionally biased region" description="Basic and acidic residues" evidence="1">
    <location>
        <begin position="44"/>
        <end position="62"/>
    </location>
</feature>
<keyword evidence="2" id="KW-1133">Transmembrane helix</keyword>
<evidence type="ECO:0008006" key="6">
    <source>
        <dbReference type="Google" id="ProtNLM"/>
    </source>
</evidence>
<dbReference type="PROSITE" id="PS51257">
    <property type="entry name" value="PROKAR_LIPOPROTEIN"/>
    <property type="match status" value="1"/>
</dbReference>
<feature type="region of interest" description="Disordered" evidence="1">
    <location>
        <begin position="44"/>
        <end position="66"/>
    </location>
</feature>